<name>A0A3M9XN01_9HYPH</name>
<accession>A0A3M9XN01</accession>
<dbReference type="EMBL" id="QWDD01000001">
    <property type="protein sequence ID" value="RNJ49371.1"/>
    <property type="molecule type" value="Genomic_DNA"/>
</dbReference>
<gene>
    <name evidence="1" type="ORF">D1O30_06925</name>
</gene>
<dbReference type="InterPro" id="IPR004195">
    <property type="entry name" value="Head_decoration_D"/>
</dbReference>
<evidence type="ECO:0000313" key="2">
    <source>
        <dbReference type="Proteomes" id="UP000268623"/>
    </source>
</evidence>
<proteinExistence type="predicted"/>
<evidence type="ECO:0000313" key="1">
    <source>
        <dbReference type="EMBL" id="RNJ49371.1"/>
    </source>
</evidence>
<dbReference type="AlphaFoldDB" id="A0A3M9XN01"/>
<dbReference type="RefSeq" id="WP_123175337.1">
    <property type="nucleotide sequence ID" value="NZ_QWDD01000001.1"/>
</dbReference>
<reference evidence="1 2" key="1">
    <citation type="submission" date="2018-08" db="EMBL/GenBank/DDBJ databases">
        <title>Genome sequence of Methylocystis hirsuta CSC1, a methanotroph able to accumulate PHAs.</title>
        <authorList>
            <person name="Bordel S."/>
            <person name="Rodriguez E."/>
            <person name="Gancedo J."/>
            <person name="Munoz R."/>
        </authorList>
    </citation>
    <scope>NUCLEOTIDE SEQUENCE [LARGE SCALE GENOMIC DNA]</scope>
    <source>
        <strain evidence="1 2">CSC1</strain>
    </source>
</reference>
<dbReference type="Pfam" id="PF02924">
    <property type="entry name" value="HDPD"/>
    <property type="match status" value="1"/>
</dbReference>
<keyword evidence="2" id="KW-1185">Reference proteome</keyword>
<protein>
    <submittedName>
        <fullName evidence="1">Head decoration protein</fullName>
    </submittedName>
</protein>
<dbReference type="OrthoDB" id="7032972at2"/>
<organism evidence="1 2">
    <name type="scientific">Methylocystis hirsuta</name>
    <dbReference type="NCBI Taxonomy" id="369798"/>
    <lineage>
        <taxon>Bacteria</taxon>
        <taxon>Pseudomonadati</taxon>
        <taxon>Pseudomonadota</taxon>
        <taxon>Alphaproteobacteria</taxon>
        <taxon>Hyphomicrobiales</taxon>
        <taxon>Methylocystaceae</taxon>
        <taxon>Methylocystis</taxon>
    </lineage>
</organism>
<dbReference type="Proteomes" id="UP000268623">
    <property type="component" value="Unassembled WGS sequence"/>
</dbReference>
<sequence>MSAPYTASFRTVDAFVSNQLFLGGKHPIFMDVILEGGQDLPAGAVLGRVSATDKFKLTASAAGDGSQNAIAILSQPVKTYDVDGVTPKDTPFRVVVEGYVNPSALTFGAGHTWASTKDSLRQAGIYGTLPVYSGG</sequence>
<comment type="caution">
    <text evidence="1">The sequence shown here is derived from an EMBL/GenBank/DDBJ whole genome shotgun (WGS) entry which is preliminary data.</text>
</comment>
<dbReference type="Gene3D" id="2.40.300.10">
    <property type="entry name" value="Head decoration protein D"/>
    <property type="match status" value="1"/>
</dbReference>